<dbReference type="Proteomes" id="UP000053144">
    <property type="component" value="Chromosome 8"/>
</dbReference>
<organism evidence="5 6">
    <name type="scientific">Phaseolus angularis</name>
    <name type="common">Azuki bean</name>
    <name type="synonym">Vigna angularis</name>
    <dbReference type="NCBI Taxonomy" id="3914"/>
    <lineage>
        <taxon>Eukaryota</taxon>
        <taxon>Viridiplantae</taxon>
        <taxon>Streptophyta</taxon>
        <taxon>Embryophyta</taxon>
        <taxon>Tracheophyta</taxon>
        <taxon>Spermatophyta</taxon>
        <taxon>Magnoliopsida</taxon>
        <taxon>eudicotyledons</taxon>
        <taxon>Gunneridae</taxon>
        <taxon>Pentapetalae</taxon>
        <taxon>rosids</taxon>
        <taxon>fabids</taxon>
        <taxon>Fabales</taxon>
        <taxon>Fabaceae</taxon>
        <taxon>Papilionoideae</taxon>
        <taxon>50 kb inversion clade</taxon>
        <taxon>NPAAA clade</taxon>
        <taxon>indigoferoid/millettioid clade</taxon>
        <taxon>Phaseoleae</taxon>
        <taxon>Vigna</taxon>
    </lineage>
</organism>
<dbReference type="EMBL" id="CM003378">
    <property type="protein sequence ID" value="KOM49787.1"/>
    <property type="molecule type" value="Genomic_DNA"/>
</dbReference>
<evidence type="ECO:0000259" key="4">
    <source>
        <dbReference type="Pfam" id="PF16720"/>
    </source>
</evidence>
<dbReference type="Pfam" id="PF16720">
    <property type="entry name" value="Albumin_I_a"/>
    <property type="match status" value="1"/>
</dbReference>
<sequence>MAYAKLVYLGVFLLATSLVFAVKNTEAGACARTSCSQSADCGYGCMCRQRPPIPYPFPHDRGVCIGGLASVANMIEEHPNFCRSDDECMKKRSGNFCVRYSDRYTDYGWCFHSASESLKGFLKMPTKISE</sequence>
<evidence type="ECO:0000256" key="1">
    <source>
        <dbReference type="ARBA" id="ARBA00022854"/>
    </source>
</evidence>
<dbReference type="Gramene" id="KOM49787">
    <property type="protein sequence ID" value="KOM49787"/>
    <property type="gene ID" value="LR48_Vigan08g061400"/>
</dbReference>
<evidence type="ECO:0000256" key="3">
    <source>
        <dbReference type="SAM" id="SignalP"/>
    </source>
</evidence>
<feature type="signal peptide" evidence="3">
    <location>
        <begin position="1"/>
        <end position="21"/>
    </location>
</feature>
<name>A0A0L9V4B5_PHAAN</name>
<dbReference type="OMA" id="ACARTSC"/>
<dbReference type="OrthoDB" id="1432817at2759"/>
<keyword evidence="3" id="KW-0732">Signal</keyword>
<feature type="domain" description="Albumin I chain a" evidence="4">
    <location>
        <begin position="77"/>
        <end position="124"/>
    </location>
</feature>
<accession>A0A0L9V4B5</accession>
<dbReference type="AlphaFoldDB" id="A0A0L9V4B5"/>
<dbReference type="InterPro" id="IPR032000">
    <property type="entry name" value="Albumin_I_a"/>
</dbReference>
<evidence type="ECO:0000313" key="5">
    <source>
        <dbReference type="EMBL" id="KOM49787.1"/>
    </source>
</evidence>
<protein>
    <recommendedName>
        <fullName evidence="4">Albumin I chain a domain-containing protein</fullName>
    </recommendedName>
</protein>
<reference evidence="6" key="1">
    <citation type="journal article" date="2015" name="Proc. Natl. Acad. Sci. U.S.A.">
        <title>Genome sequencing of adzuki bean (Vigna angularis) provides insight into high starch and low fat accumulation and domestication.</title>
        <authorList>
            <person name="Yang K."/>
            <person name="Tian Z."/>
            <person name="Chen C."/>
            <person name="Luo L."/>
            <person name="Zhao B."/>
            <person name="Wang Z."/>
            <person name="Yu L."/>
            <person name="Li Y."/>
            <person name="Sun Y."/>
            <person name="Li W."/>
            <person name="Chen Y."/>
            <person name="Li Y."/>
            <person name="Zhang Y."/>
            <person name="Ai D."/>
            <person name="Zhao J."/>
            <person name="Shang C."/>
            <person name="Ma Y."/>
            <person name="Wu B."/>
            <person name="Wang M."/>
            <person name="Gao L."/>
            <person name="Sun D."/>
            <person name="Zhang P."/>
            <person name="Guo F."/>
            <person name="Wang W."/>
            <person name="Li Y."/>
            <person name="Wang J."/>
            <person name="Varshney R.K."/>
            <person name="Wang J."/>
            <person name="Ling H.Q."/>
            <person name="Wan P."/>
        </authorList>
    </citation>
    <scope>NUCLEOTIDE SEQUENCE</scope>
    <source>
        <strain evidence="6">cv. Jingnong 6</strain>
    </source>
</reference>
<evidence type="ECO:0000313" key="6">
    <source>
        <dbReference type="Proteomes" id="UP000053144"/>
    </source>
</evidence>
<evidence type="ECO:0000256" key="2">
    <source>
        <dbReference type="ARBA" id="ARBA00023157"/>
    </source>
</evidence>
<feature type="chain" id="PRO_5005596228" description="Albumin I chain a domain-containing protein" evidence="3">
    <location>
        <begin position="22"/>
        <end position="130"/>
    </location>
</feature>
<keyword evidence="1" id="KW-0960">Knottin</keyword>
<proteinExistence type="predicted"/>
<gene>
    <name evidence="5" type="ORF">LR48_Vigan08g061400</name>
</gene>
<dbReference type="KEGG" id="var:108340078"/>
<keyword evidence="2" id="KW-1015">Disulfide bond</keyword>